<dbReference type="AlphaFoldDB" id="A0A518DZF0"/>
<name>A0A518DZF0_9BACT</name>
<protein>
    <submittedName>
        <fullName evidence="2">Uncharacterized protein</fullName>
    </submittedName>
</protein>
<evidence type="ECO:0000313" key="3">
    <source>
        <dbReference type="Proteomes" id="UP000317648"/>
    </source>
</evidence>
<sequence>MNQPPATEQEVAALLRRAKLYRGLGWFQLVNAIIFALAAYFTTNVAATITVSFAVFASMTGFMADLAHRKTAAIRRLEMRVQALETALENIRPNGSEKDNSRPV</sequence>
<keyword evidence="1" id="KW-0812">Transmembrane</keyword>
<keyword evidence="1" id="KW-0472">Membrane</keyword>
<keyword evidence="1" id="KW-1133">Transmembrane helix</keyword>
<evidence type="ECO:0000256" key="1">
    <source>
        <dbReference type="SAM" id="Phobius"/>
    </source>
</evidence>
<organism evidence="2 3">
    <name type="scientific">Lignipirellula cremea</name>
    <dbReference type="NCBI Taxonomy" id="2528010"/>
    <lineage>
        <taxon>Bacteria</taxon>
        <taxon>Pseudomonadati</taxon>
        <taxon>Planctomycetota</taxon>
        <taxon>Planctomycetia</taxon>
        <taxon>Pirellulales</taxon>
        <taxon>Pirellulaceae</taxon>
        <taxon>Lignipirellula</taxon>
    </lineage>
</organism>
<gene>
    <name evidence="2" type="ORF">Pla8534_50470</name>
</gene>
<dbReference type="EMBL" id="CP036433">
    <property type="protein sequence ID" value="QDU97202.1"/>
    <property type="molecule type" value="Genomic_DNA"/>
</dbReference>
<dbReference type="Proteomes" id="UP000317648">
    <property type="component" value="Chromosome"/>
</dbReference>
<accession>A0A518DZF0</accession>
<dbReference type="KEGG" id="lcre:Pla8534_50470"/>
<feature type="transmembrane region" description="Helical" evidence="1">
    <location>
        <begin position="47"/>
        <end position="67"/>
    </location>
</feature>
<evidence type="ECO:0000313" key="2">
    <source>
        <dbReference type="EMBL" id="QDU97202.1"/>
    </source>
</evidence>
<feature type="transmembrane region" description="Helical" evidence="1">
    <location>
        <begin position="20"/>
        <end position="41"/>
    </location>
</feature>
<reference evidence="2 3" key="1">
    <citation type="submission" date="2019-02" db="EMBL/GenBank/DDBJ databases">
        <title>Deep-cultivation of Planctomycetes and their phenomic and genomic characterization uncovers novel biology.</title>
        <authorList>
            <person name="Wiegand S."/>
            <person name="Jogler M."/>
            <person name="Boedeker C."/>
            <person name="Pinto D."/>
            <person name="Vollmers J."/>
            <person name="Rivas-Marin E."/>
            <person name="Kohn T."/>
            <person name="Peeters S.H."/>
            <person name="Heuer A."/>
            <person name="Rast P."/>
            <person name="Oberbeckmann S."/>
            <person name="Bunk B."/>
            <person name="Jeske O."/>
            <person name="Meyerdierks A."/>
            <person name="Storesund J.E."/>
            <person name="Kallscheuer N."/>
            <person name="Luecker S."/>
            <person name="Lage O.M."/>
            <person name="Pohl T."/>
            <person name="Merkel B.J."/>
            <person name="Hornburger P."/>
            <person name="Mueller R.-W."/>
            <person name="Bruemmer F."/>
            <person name="Labrenz M."/>
            <person name="Spormann A.M."/>
            <person name="Op den Camp H."/>
            <person name="Overmann J."/>
            <person name="Amann R."/>
            <person name="Jetten M.S.M."/>
            <person name="Mascher T."/>
            <person name="Medema M.H."/>
            <person name="Devos D.P."/>
            <person name="Kaster A.-K."/>
            <person name="Ovreas L."/>
            <person name="Rohde M."/>
            <person name="Galperin M.Y."/>
            <person name="Jogler C."/>
        </authorList>
    </citation>
    <scope>NUCLEOTIDE SEQUENCE [LARGE SCALE GENOMIC DNA]</scope>
    <source>
        <strain evidence="2 3">Pla85_3_4</strain>
    </source>
</reference>
<keyword evidence="3" id="KW-1185">Reference proteome</keyword>
<dbReference type="RefSeq" id="WP_145055989.1">
    <property type="nucleotide sequence ID" value="NZ_CP036433.1"/>
</dbReference>
<proteinExistence type="predicted"/>